<protein>
    <submittedName>
        <fullName evidence="1">Uncharacterized protein</fullName>
    </submittedName>
</protein>
<evidence type="ECO:0000313" key="1">
    <source>
        <dbReference type="EMBL" id="MDW9251074.1"/>
    </source>
</evidence>
<organism evidence="1 2">
    <name type="scientific">Burkholderia thailandensis</name>
    <dbReference type="NCBI Taxonomy" id="57975"/>
    <lineage>
        <taxon>Bacteria</taxon>
        <taxon>Pseudomonadati</taxon>
        <taxon>Pseudomonadota</taxon>
        <taxon>Betaproteobacteria</taxon>
        <taxon>Burkholderiales</taxon>
        <taxon>Burkholderiaceae</taxon>
        <taxon>Burkholderia</taxon>
        <taxon>pseudomallei group</taxon>
    </lineage>
</organism>
<gene>
    <name evidence="1" type="ORF">C7S16_7011</name>
</gene>
<comment type="caution">
    <text evidence="1">The sequence shown here is derived from an EMBL/GenBank/DDBJ whole genome shotgun (WGS) entry which is preliminary data.</text>
</comment>
<dbReference type="EMBL" id="QXCT01000001">
    <property type="protein sequence ID" value="MDW9251074.1"/>
    <property type="molecule type" value="Genomic_DNA"/>
</dbReference>
<reference evidence="1" key="1">
    <citation type="submission" date="2018-08" db="EMBL/GenBank/DDBJ databases">
        <title>Identification of Burkholderia cepacia strains that express a Burkholderia pseudomallei-like capsular polysaccharide.</title>
        <authorList>
            <person name="Burtnick M.N."/>
            <person name="Vongsouvath M."/>
            <person name="Newton P."/>
            <person name="Wuthiekanun V."/>
            <person name="Limmathurotsakul D."/>
            <person name="Brett P.J."/>
            <person name="Chantratita N."/>
            <person name="Dance D.A."/>
        </authorList>
    </citation>
    <scope>NUCLEOTIDE SEQUENCE</scope>
    <source>
        <strain evidence="1">SBXCC001</strain>
    </source>
</reference>
<accession>A0AAW9CR42</accession>
<sequence>MFSATRQGRRDCIDLVYRYSKSSNREIKWAFTRVRAVRP</sequence>
<dbReference type="AlphaFoldDB" id="A0AAW9CR42"/>
<name>A0AAW9CR42_BURTH</name>
<evidence type="ECO:0000313" key="2">
    <source>
        <dbReference type="Proteomes" id="UP001272137"/>
    </source>
</evidence>
<dbReference type="Proteomes" id="UP001272137">
    <property type="component" value="Unassembled WGS sequence"/>
</dbReference>
<proteinExistence type="predicted"/>